<evidence type="ECO:0000256" key="7">
    <source>
        <dbReference type="RuleBase" id="RU003376"/>
    </source>
</evidence>
<dbReference type="RefSeq" id="WP_226183163.1">
    <property type="nucleotide sequence ID" value="NZ_JAJADQ010000002.1"/>
</dbReference>
<dbReference type="PANTHER" id="PTHR11403:SF2">
    <property type="entry name" value="CYTOCHROME BO(3) UBIQUINOL OXIDASE SUBUNIT 3"/>
    <property type="match status" value="1"/>
</dbReference>
<feature type="transmembrane region" description="Helical" evidence="8">
    <location>
        <begin position="71"/>
        <end position="89"/>
    </location>
</feature>
<dbReference type="InterPro" id="IPR000298">
    <property type="entry name" value="Cyt_c_oxidase-like_su3"/>
</dbReference>
<gene>
    <name evidence="10" type="ORF">LGH70_04665</name>
</gene>
<proteinExistence type="inferred from homology"/>
<feature type="transmembrane region" description="Helical" evidence="8">
    <location>
        <begin position="101"/>
        <end position="121"/>
    </location>
</feature>
<dbReference type="InterPro" id="IPR035973">
    <property type="entry name" value="Cyt_c_oxidase_su3-like_sf"/>
</dbReference>
<evidence type="ECO:0000256" key="5">
    <source>
        <dbReference type="ARBA" id="ARBA00022989"/>
    </source>
</evidence>
<name>A0ABS8A8Y2_9BACT</name>
<keyword evidence="3" id="KW-1003">Cell membrane</keyword>
<keyword evidence="6 8" id="KW-0472">Membrane</keyword>
<evidence type="ECO:0000313" key="10">
    <source>
        <dbReference type="EMBL" id="MCB2376860.1"/>
    </source>
</evidence>
<evidence type="ECO:0000259" key="9">
    <source>
        <dbReference type="PROSITE" id="PS50253"/>
    </source>
</evidence>
<dbReference type="PANTHER" id="PTHR11403">
    <property type="entry name" value="CYTOCHROME C OXIDASE SUBUNIT III"/>
    <property type="match status" value="1"/>
</dbReference>
<keyword evidence="11" id="KW-1185">Reference proteome</keyword>
<evidence type="ECO:0000256" key="2">
    <source>
        <dbReference type="ARBA" id="ARBA00010581"/>
    </source>
</evidence>
<dbReference type="Gene3D" id="1.20.120.80">
    <property type="entry name" value="Cytochrome c oxidase, subunit III, four-helix bundle"/>
    <property type="match status" value="1"/>
</dbReference>
<keyword evidence="4 7" id="KW-0812">Transmembrane</keyword>
<feature type="transmembrane region" description="Helical" evidence="8">
    <location>
        <begin position="141"/>
        <end position="163"/>
    </location>
</feature>
<comment type="similarity">
    <text evidence="2 7">Belongs to the cytochrome c oxidase subunit 3 family.</text>
</comment>
<dbReference type="EMBL" id="JAJADQ010000002">
    <property type="protein sequence ID" value="MCB2376860.1"/>
    <property type="molecule type" value="Genomic_DNA"/>
</dbReference>
<comment type="caution">
    <text evidence="10">The sequence shown here is derived from an EMBL/GenBank/DDBJ whole genome shotgun (WGS) entry which is preliminary data.</text>
</comment>
<evidence type="ECO:0000256" key="6">
    <source>
        <dbReference type="ARBA" id="ARBA00023136"/>
    </source>
</evidence>
<protein>
    <submittedName>
        <fullName evidence="10">Cytochrome c oxidase subunit 3</fullName>
    </submittedName>
</protein>
<evidence type="ECO:0000256" key="3">
    <source>
        <dbReference type="ARBA" id="ARBA00022475"/>
    </source>
</evidence>
<dbReference type="InterPro" id="IPR013833">
    <property type="entry name" value="Cyt_c_oxidase_su3_a-hlx"/>
</dbReference>
<reference evidence="10" key="1">
    <citation type="submission" date="2021-10" db="EMBL/GenBank/DDBJ databases">
        <authorList>
            <person name="Dean J.D."/>
            <person name="Kim M.K."/>
            <person name="Newey C.N."/>
            <person name="Stoker T.S."/>
            <person name="Thompson D.W."/>
            <person name="Grose J.H."/>
        </authorList>
    </citation>
    <scope>NUCLEOTIDE SEQUENCE</scope>
    <source>
        <strain evidence="10">BT635</strain>
    </source>
</reference>
<feature type="transmembrane region" description="Helical" evidence="8">
    <location>
        <begin position="30"/>
        <end position="51"/>
    </location>
</feature>
<keyword evidence="5 8" id="KW-1133">Transmembrane helix</keyword>
<feature type="domain" description="Heme-copper oxidase subunit III family profile" evidence="9">
    <location>
        <begin position="34"/>
        <end position="215"/>
    </location>
</feature>
<evidence type="ECO:0000256" key="8">
    <source>
        <dbReference type="SAM" id="Phobius"/>
    </source>
</evidence>
<dbReference type="SUPFAM" id="SSF81452">
    <property type="entry name" value="Cytochrome c oxidase subunit III-like"/>
    <property type="match status" value="1"/>
</dbReference>
<sequence>MMNSDKERKDKVGAGRPTSAFTRIERVPPLLMLLYLAMVGITVLFVILLAAYIQTRTLNGLPTGAHPLPRYFSLSTIVLLVSSYTLSQARRIYSSDDIRSLSRCLGATLLLGSIFAGLQVLGWRELMNQGIFFTGEASGTYIYLISALHVAHLLGGMLLLLALMLRSMHASRDAVRSLVFIRDPYRHRQLRMLNIYWHFIDALWVALFAVFLFLY</sequence>
<dbReference type="Pfam" id="PF00510">
    <property type="entry name" value="COX3"/>
    <property type="match status" value="1"/>
</dbReference>
<organism evidence="10 11">
    <name type="scientific">Hymenobacter nitidus</name>
    <dbReference type="NCBI Taxonomy" id="2880929"/>
    <lineage>
        <taxon>Bacteria</taxon>
        <taxon>Pseudomonadati</taxon>
        <taxon>Bacteroidota</taxon>
        <taxon>Cytophagia</taxon>
        <taxon>Cytophagales</taxon>
        <taxon>Hymenobacteraceae</taxon>
        <taxon>Hymenobacter</taxon>
    </lineage>
</organism>
<evidence type="ECO:0000256" key="1">
    <source>
        <dbReference type="ARBA" id="ARBA00004651"/>
    </source>
</evidence>
<evidence type="ECO:0000256" key="4">
    <source>
        <dbReference type="ARBA" id="ARBA00022692"/>
    </source>
</evidence>
<dbReference type="Proteomes" id="UP001165297">
    <property type="component" value="Unassembled WGS sequence"/>
</dbReference>
<dbReference type="PROSITE" id="PS50253">
    <property type="entry name" value="COX3"/>
    <property type="match status" value="1"/>
</dbReference>
<evidence type="ECO:0000313" key="11">
    <source>
        <dbReference type="Proteomes" id="UP001165297"/>
    </source>
</evidence>
<feature type="transmembrane region" description="Helical" evidence="8">
    <location>
        <begin position="195"/>
        <end position="214"/>
    </location>
</feature>
<comment type="subcellular location">
    <subcellularLocation>
        <location evidence="1 7">Cell membrane</location>
        <topology evidence="1 7">Multi-pass membrane protein</topology>
    </subcellularLocation>
</comment>
<accession>A0ABS8A8Y2</accession>
<dbReference type="InterPro" id="IPR024791">
    <property type="entry name" value="Cyt_c/ubiquinol_Oxase_su3"/>
</dbReference>